<evidence type="ECO:0000313" key="2">
    <source>
        <dbReference type="EMBL" id="KAK3693617.1"/>
    </source>
</evidence>
<feature type="compositionally biased region" description="Basic and acidic residues" evidence="1">
    <location>
        <begin position="1"/>
        <end position="11"/>
    </location>
</feature>
<evidence type="ECO:0000313" key="3">
    <source>
        <dbReference type="Proteomes" id="UP001270362"/>
    </source>
</evidence>
<protein>
    <submittedName>
        <fullName evidence="2">Uncharacterized protein</fullName>
    </submittedName>
</protein>
<gene>
    <name evidence="2" type="ORF">B0T22DRAFT_436781</name>
</gene>
<sequence length="297" mass="32489">MSDNTMDHEVSHLSSWDQMDLDTRYPSDISNLSSSPSPSLGGHEPDDEDHDEYYYSLVSSQTARPMADNDRSNSDMSGTTVVPDDGPLFDVGFPVVERSLIECMPETPHINGYPDIAGLSLEDNGDDDDDCDGDVDNHDDTHGSPSYSPGLPPNSESDFDSLRVYQSSKQWLTEGLDKSPRSESDDADGEAIAHLGGYHSSSSNGRAASRDYYATRYLSRPAVNGVRATANSSVPRTPRTEDMARLLGSSRLRLSRPPRAPRDAGREPNGSMLALSREVADEISEYDFELMAGSVNW</sequence>
<dbReference type="EMBL" id="JAULSO010000001">
    <property type="protein sequence ID" value="KAK3693617.1"/>
    <property type="molecule type" value="Genomic_DNA"/>
</dbReference>
<proteinExistence type="predicted"/>
<feature type="compositionally biased region" description="Acidic residues" evidence="1">
    <location>
        <begin position="123"/>
        <end position="134"/>
    </location>
</feature>
<accession>A0AAE0XHM8</accession>
<feature type="region of interest" description="Disordered" evidence="1">
    <location>
        <begin position="114"/>
        <end position="160"/>
    </location>
</feature>
<keyword evidence="3" id="KW-1185">Reference proteome</keyword>
<name>A0AAE0XHM8_9PEZI</name>
<feature type="compositionally biased region" description="Low complexity" evidence="1">
    <location>
        <begin position="245"/>
        <end position="257"/>
    </location>
</feature>
<dbReference type="AlphaFoldDB" id="A0AAE0XHM8"/>
<feature type="region of interest" description="Disordered" evidence="1">
    <location>
        <begin position="227"/>
        <end position="272"/>
    </location>
</feature>
<evidence type="ECO:0000256" key="1">
    <source>
        <dbReference type="SAM" id="MobiDB-lite"/>
    </source>
</evidence>
<comment type="caution">
    <text evidence="2">The sequence shown here is derived from an EMBL/GenBank/DDBJ whole genome shotgun (WGS) entry which is preliminary data.</text>
</comment>
<dbReference type="Proteomes" id="UP001270362">
    <property type="component" value="Unassembled WGS sequence"/>
</dbReference>
<feature type="compositionally biased region" description="Low complexity" evidence="1">
    <location>
        <begin position="26"/>
        <end position="39"/>
    </location>
</feature>
<reference evidence="2" key="2">
    <citation type="submission" date="2023-06" db="EMBL/GenBank/DDBJ databases">
        <authorList>
            <consortium name="Lawrence Berkeley National Laboratory"/>
            <person name="Haridas S."/>
            <person name="Hensen N."/>
            <person name="Bonometti L."/>
            <person name="Westerberg I."/>
            <person name="Brannstrom I.O."/>
            <person name="Guillou S."/>
            <person name="Cros-Aarteil S."/>
            <person name="Calhoun S."/>
            <person name="Kuo A."/>
            <person name="Mondo S."/>
            <person name="Pangilinan J."/>
            <person name="Riley R."/>
            <person name="Labutti K."/>
            <person name="Andreopoulos B."/>
            <person name="Lipzen A."/>
            <person name="Chen C."/>
            <person name="Yanf M."/>
            <person name="Daum C."/>
            <person name="Ng V."/>
            <person name="Clum A."/>
            <person name="Steindorff A."/>
            <person name="Ohm R."/>
            <person name="Martin F."/>
            <person name="Silar P."/>
            <person name="Natvig D."/>
            <person name="Lalanne C."/>
            <person name="Gautier V."/>
            <person name="Ament-Velasquez S.L."/>
            <person name="Kruys A."/>
            <person name="Hutchinson M.I."/>
            <person name="Powell A.J."/>
            <person name="Barry K."/>
            <person name="Miller A.N."/>
            <person name="Grigoriev I.V."/>
            <person name="Debuchy R."/>
            <person name="Gladieux P."/>
            <person name="Thoren M.H."/>
            <person name="Johannesson H."/>
        </authorList>
    </citation>
    <scope>NUCLEOTIDE SEQUENCE</scope>
    <source>
        <strain evidence="2">CBS 314.62</strain>
    </source>
</reference>
<feature type="region of interest" description="Disordered" evidence="1">
    <location>
        <begin position="1"/>
        <end position="87"/>
    </location>
</feature>
<reference evidence="2" key="1">
    <citation type="journal article" date="2023" name="Mol. Phylogenet. Evol.">
        <title>Genome-scale phylogeny and comparative genomics of the fungal order Sordariales.</title>
        <authorList>
            <person name="Hensen N."/>
            <person name="Bonometti L."/>
            <person name="Westerberg I."/>
            <person name="Brannstrom I.O."/>
            <person name="Guillou S."/>
            <person name="Cros-Aarteil S."/>
            <person name="Calhoun S."/>
            <person name="Haridas S."/>
            <person name="Kuo A."/>
            <person name="Mondo S."/>
            <person name="Pangilinan J."/>
            <person name="Riley R."/>
            <person name="LaButti K."/>
            <person name="Andreopoulos B."/>
            <person name="Lipzen A."/>
            <person name="Chen C."/>
            <person name="Yan M."/>
            <person name="Daum C."/>
            <person name="Ng V."/>
            <person name="Clum A."/>
            <person name="Steindorff A."/>
            <person name="Ohm R.A."/>
            <person name="Martin F."/>
            <person name="Silar P."/>
            <person name="Natvig D.O."/>
            <person name="Lalanne C."/>
            <person name="Gautier V."/>
            <person name="Ament-Velasquez S.L."/>
            <person name="Kruys A."/>
            <person name="Hutchinson M.I."/>
            <person name="Powell A.J."/>
            <person name="Barry K."/>
            <person name="Miller A.N."/>
            <person name="Grigoriev I.V."/>
            <person name="Debuchy R."/>
            <person name="Gladieux P."/>
            <person name="Hiltunen Thoren M."/>
            <person name="Johannesson H."/>
        </authorList>
    </citation>
    <scope>NUCLEOTIDE SEQUENCE</scope>
    <source>
        <strain evidence="2">CBS 314.62</strain>
    </source>
</reference>
<organism evidence="2 3">
    <name type="scientific">Podospora appendiculata</name>
    <dbReference type="NCBI Taxonomy" id="314037"/>
    <lineage>
        <taxon>Eukaryota</taxon>
        <taxon>Fungi</taxon>
        <taxon>Dikarya</taxon>
        <taxon>Ascomycota</taxon>
        <taxon>Pezizomycotina</taxon>
        <taxon>Sordariomycetes</taxon>
        <taxon>Sordariomycetidae</taxon>
        <taxon>Sordariales</taxon>
        <taxon>Podosporaceae</taxon>
        <taxon>Podospora</taxon>
    </lineage>
</organism>